<accession>A0ACC0HYT0</accession>
<reference evidence="1 2" key="1">
    <citation type="journal article" date="2022" name="Plant J.">
        <title>Chromosome-level genome of Camellia lanceoleosa provides a valuable resource for understanding genome evolution and self-incompatibility.</title>
        <authorList>
            <person name="Gong W."/>
            <person name="Xiao S."/>
            <person name="Wang L."/>
            <person name="Liao Z."/>
            <person name="Chang Y."/>
            <person name="Mo W."/>
            <person name="Hu G."/>
            <person name="Li W."/>
            <person name="Zhao G."/>
            <person name="Zhu H."/>
            <person name="Hu X."/>
            <person name="Ji K."/>
            <person name="Xiang X."/>
            <person name="Song Q."/>
            <person name="Yuan D."/>
            <person name="Jin S."/>
            <person name="Zhang L."/>
        </authorList>
    </citation>
    <scope>NUCLEOTIDE SEQUENCE [LARGE SCALE GENOMIC DNA]</scope>
    <source>
        <strain evidence="1">SQ_2022a</strain>
    </source>
</reference>
<comment type="caution">
    <text evidence="1">The sequence shown here is derived from an EMBL/GenBank/DDBJ whole genome shotgun (WGS) entry which is preliminary data.</text>
</comment>
<name>A0ACC0HYT0_9ERIC</name>
<gene>
    <name evidence="1" type="ORF">LOK49_LG04G00333</name>
</gene>
<proteinExistence type="predicted"/>
<evidence type="ECO:0000313" key="1">
    <source>
        <dbReference type="EMBL" id="KAI8018185.1"/>
    </source>
</evidence>
<dbReference type="EMBL" id="CM045759">
    <property type="protein sequence ID" value="KAI8018185.1"/>
    <property type="molecule type" value="Genomic_DNA"/>
</dbReference>
<evidence type="ECO:0000313" key="2">
    <source>
        <dbReference type="Proteomes" id="UP001060215"/>
    </source>
</evidence>
<protein>
    <submittedName>
        <fullName evidence="1">RNA polymerase II C-terminal domain phosphatase-like 4</fullName>
    </submittedName>
</protein>
<dbReference type="Proteomes" id="UP001060215">
    <property type="component" value="Chromosome 2"/>
</dbReference>
<keyword evidence="2" id="KW-1185">Reference proteome</keyword>
<organism evidence="1 2">
    <name type="scientific">Camellia lanceoleosa</name>
    <dbReference type="NCBI Taxonomy" id="1840588"/>
    <lineage>
        <taxon>Eukaryota</taxon>
        <taxon>Viridiplantae</taxon>
        <taxon>Streptophyta</taxon>
        <taxon>Embryophyta</taxon>
        <taxon>Tracheophyta</taxon>
        <taxon>Spermatophyta</taxon>
        <taxon>Magnoliopsida</taxon>
        <taxon>eudicotyledons</taxon>
        <taxon>Gunneridae</taxon>
        <taxon>Pentapetalae</taxon>
        <taxon>asterids</taxon>
        <taxon>Ericales</taxon>
        <taxon>Theaceae</taxon>
        <taxon>Camellia</taxon>
    </lineage>
</organism>
<sequence length="102" mass="11869">MHRYFKRQLIQIGLHAYDDQIEALVRTFLKEASNLFEMYIYTMGERSYALEMAKLLDPEKIYLSSRVIAQDDCTQRHQKGLDVVLGQESAVLILDDTKLVSK</sequence>